<keyword evidence="1" id="KW-0175">Coiled coil</keyword>
<gene>
    <name evidence="2" type="ORF">Y1Q_0008534</name>
</gene>
<sequence length="105" mass="12361">MPSRLGLSFRRGQRSLARITRCKSKSYLVFRSLGEYRKFLGSRDHRTHSVIPVKEAAQAYKEKVEDNVKALKKEREKLLEFKESGDRKNEEYLNVATWCYMCLCP</sequence>
<evidence type="ECO:0000313" key="3">
    <source>
        <dbReference type="Proteomes" id="UP000050525"/>
    </source>
</evidence>
<name>A0A151M1Q7_ALLMI</name>
<feature type="coiled-coil region" evidence="1">
    <location>
        <begin position="54"/>
        <end position="81"/>
    </location>
</feature>
<proteinExistence type="predicted"/>
<dbReference type="eggNOG" id="KOG2177">
    <property type="taxonomic scope" value="Eukaryota"/>
</dbReference>
<dbReference type="Gene3D" id="3.30.160.60">
    <property type="entry name" value="Classic Zinc Finger"/>
    <property type="match status" value="1"/>
</dbReference>
<evidence type="ECO:0000313" key="2">
    <source>
        <dbReference type="EMBL" id="KYO18422.1"/>
    </source>
</evidence>
<comment type="caution">
    <text evidence="2">The sequence shown here is derived from an EMBL/GenBank/DDBJ whole genome shotgun (WGS) entry which is preliminary data.</text>
</comment>
<protein>
    <submittedName>
        <fullName evidence="2">Uncharacterized protein</fullName>
    </submittedName>
</protein>
<reference evidence="2 3" key="1">
    <citation type="journal article" date="2012" name="Genome Biol.">
        <title>Sequencing three crocodilian genomes to illuminate the evolution of archosaurs and amniotes.</title>
        <authorList>
            <person name="St John J.A."/>
            <person name="Braun E.L."/>
            <person name="Isberg S.R."/>
            <person name="Miles L.G."/>
            <person name="Chong A.Y."/>
            <person name="Gongora J."/>
            <person name="Dalzell P."/>
            <person name="Moran C."/>
            <person name="Bed'hom B."/>
            <person name="Abzhanov A."/>
            <person name="Burgess S.C."/>
            <person name="Cooksey A.M."/>
            <person name="Castoe T.A."/>
            <person name="Crawford N.G."/>
            <person name="Densmore L.D."/>
            <person name="Drew J.C."/>
            <person name="Edwards S.V."/>
            <person name="Faircloth B.C."/>
            <person name="Fujita M.K."/>
            <person name="Greenwold M.J."/>
            <person name="Hoffmann F.G."/>
            <person name="Howard J.M."/>
            <person name="Iguchi T."/>
            <person name="Janes D.E."/>
            <person name="Khan S.Y."/>
            <person name="Kohno S."/>
            <person name="de Koning A.J."/>
            <person name="Lance S.L."/>
            <person name="McCarthy F.M."/>
            <person name="McCormack J.E."/>
            <person name="Merchant M.E."/>
            <person name="Peterson D.G."/>
            <person name="Pollock D.D."/>
            <person name="Pourmand N."/>
            <person name="Raney B.J."/>
            <person name="Roessler K.A."/>
            <person name="Sanford J.R."/>
            <person name="Sawyer R.H."/>
            <person name="Schmidt C.J."/>
            <person name="Triplett E.W."/>
            <person name="Tuberville T.D."/>
            <person name="Venegas-Anaya M."/>
            <person name="Howard J.T."/>
            <person name="Jarvis E.D."/>
            <person name="Guillette L.J.Jr."/>
            <person name="Glenn T.C."/>
            <person name="Green R.E."/>
            <person name="Ray D.A."/>
        </authorList>
    </citation>
    <scope>NUCLEOTIDE SEQUENCE [LARGE SCALE GENOMIC DNA]</scope>
    <source>
        <strain evidence="2">KSC_2009_1</strain>
    </source>
</reference>
<dbReference type="Proteomes" id="UP000050525">
    <property type="component" value="Unassembled WGS sequence"/>
</dbReference>
<keyword evidence="3" id="KW-1185">Reference proteome</keyword>
<organism evidence="2 3">
    <name type="scientific">Alligator mississippiensis</name>
    <name type="common">American alligator</name>
    <dbReference type="NCBI Taxonomy" id="8496"/>
    <lineage>
        <taxon>Eukaryota</taxon>
        <taxon>Metazoa</taxon>
        <taxon>Chordata</taxon>
        <taxon>Craniata</taxon>
        <taxon>Vertebrata</taxon>
        <taxon>Euteleostomi</taxon>
        <taxon>Archelosauria</taxon>
        <taxon>Archosauria</taxon>
        <taxon>Crocodylia</taxon>
        <taxon>Alligatoridae</taxon>
        <taxon>Alligatorinae</taxon>
        <taxon>Alligator</taxon>
    </lineage>
</organism>
<accession>A0A151M1Q7</accession>
<evidence type="ECO:0000256" key="1">
    <source>
        <dbReference type="SAM" id="Coils"/>
    </source>
</evidence>
<dbReference type="EMBL" id="AKHW03006817">
    <property type="protein sequence ID" value="KYO18422.1"/>
    <property type="molecule type" value="Genomic_DNA"/>
</dbReference>
<dbReference type="AlphaFoldDB" id="A0A151M1Q7"/>